<evidence type="ECO:0000313" key="12">
    <source>
        <dbReference type="Proteomes" id="UP000054988"/>
    </source>
</evidence>
<keyword evidence="3" id="KW-0808">Transferase</keyword>
<reference evidence="11 12" key="1">
    <citation type="submission" date="2015-12" db="EMBL/GenBank/DDBJ databases">
        <title>Draft genome sequence of Moniliophthora roreri, the causal agent of frosty pod rot of cacao.</title>
        <authorList>
            <person name="Aime M.C."/>
            <person name="Diaz-Valderrama J.R."/>
            <person name="Kijpornyongpan T."/>
            <person name="Phillips-Mora W."/>
        </authorList>
    </citation>
    <scope>NUCLEOTIDE SEQUENCE [LARGE SCALE GENOMIC DNA]</scope>
    <source>
        <strain evidence="11 12">MCA 2952</strain>
    </source>
</reference>
<proteinExistence type="predicted"/>
<dbReference type="PANTHER" id="PTHR24345:SF0">
    <property type="entry name" value="CELL CYCLE SERINE_THREONINE-PROTEIN KINASE CDC5_MSD2"/>
    <property type="match status" value="1"/>
</dbReference>
<evidence type="ECO:0000256" key="7">
    <source>
        <dbReference type="SAM" id="MobiDB-lite"/>
    </source>
</evidence>
<dbReference type="InterPro" id="IPR011009">
    <property type="entry name" value="Kinase-like_dom_sf"/>
</dbReference>
<gene>
    <name evidence="11" type="ORF">WG66_19586</name>
</gene>
<dbReference type="PROSITE" id="PS51985">
    <property type="entry name" value="CPB2"/>
    <property type="match status" value="1"/>
</dbReference>
<evidence type="ECO:0000256" key="5">
    <source>
        <dbReference type="ARBA" id="ARBA00022777"/>
    </source>
</evidence>
<evidence type="ECO:0000256" key="2">
    <source>
        <dbReference type="ARBA" id="ARBA00022527"/>
    </source>
</evidence>
<keyword evidence="2" id="KW-0723">Serine/threonine-protein kinase</keyword>
<feature type="domain" description="Cryptic POLO box 1 (CPB1)" evidence="9">
    <location>
        <begin position="440"/>
        <end position="548"/>
    </location>
</feature>
<evidence type="ECO:0000259" key="10">
    <source>
        <dbReference type="PROSITE" id="PS51985"/>
    </source>
</evidence>
<dbReference type="GO" id="GO:0004674">
    <property type="term" value="F:protein serine/threonine kinase activity"/>
    <property type="evidence" value="ECO:0007669"/>
    <property type="project" value="UniProtKB-KW"/>
</dbReference>
<comment type="caution">
    <text evidence="11">The sequence shown here is derived from an EMBL/GenBank/DDBJ whole genome shotgun (WGS) entry which is preliminary data.</text>
</comment>
<dbReference type="InterPro" id="IPR000719">
    <property type="entry name" value="Prot_kinase_dom"/>
</dbReference>
<name>A0A0W0EUQ9_MONRR</name>
<dbReference type="SUPFAM" id="SSF56112">
    <property type="entry name" value="Protein kinase-like (PK-like)"/>
    <property type="match status" value="1"/>
</dbReference>
<feature type="domain" description="Cryptic POLO box 2 (CPB2)" evidence="10">
    <location>
        <begin position="549"/>
        <end position="698"/>
    </location>
</feature>
<dbReference type="Gene3D" id="1.10.510.10">
    <property type="entry name" value="Transferase(Phosphotransferase) domain 1"/>
    <property type="match status" value="1"/>
</dbReference>
<dbReference type="EMBL" id="LATX01002519">
    <property type="protein sequence ID" value="KTB27799.1"/>
    <property type="molecule type" value="Genomic_DNA"/>
</dbReference>
<evidence type="ECO:0000313" key="11">
    <source>
        <dbReference type="EMBL" id="KTB27799.1"/>
    </source>
</evidence>
<dbReference type="GO" id="GO:0005737">
    <property type="term" value="C:cytoplasm"/>
    <property type="evidence" value="ECO:0007669"/>
    <property type="project" value="UniProtKB-SubCell"/>
</dbReference>
<dbReference type="PANTHER" id="PTHR24345">
    <property type="entry name" value="SERINE/THREONINE-PROTEIN KINASE PLK"/>
    <property type="match status" value="1"/>
</dbReference>
<evidence type="ECO:0000256" key="6">
    <source>
        <dbReference type="ARBA" id="ARBA00022840"/>
    </source>
</evidence>
<accession>A0A0W0EUQ9</accession>
<dbReference type="Proteomes" id="UP000054988">
    <property type="component" value="Unassembled WGS sequence"/>
</dbReference>
<dbReference type="GO" id="GO:0005634">
    <property type="term" value="C:nucleus"/>
    <property type="evidence" value="ECO:0007669"/>
    <property type="project" value="TreeGrafter"/>
</dbReference>
<dbReference type="eggNOG" id="KOG0575">
    <property type="taxonomic scope" value="Eukaryota"/>
</dbReference>
<dbReference type="InterPro" id="IPR033698">
    <property type="entry name" value="POLO_box_Plk4_2"/>
</dbReference>
<evidence type="ECO:0000259" key="9">
    <source>
        <dbReference type="PROSITE" id="PS51984"/>
    </source>
</evidence>
<evidence type="ECO:0000256" key="3">
    <source>
        <dbReference type="ARBA" id="ARBA00022679"/>
    </source>
</evidence>
<dbReference type="Gene3D" id="3.30.1120.120">
    <property type="match status" value="1"/>
</dbReference>
<dbReference type="GO" id="GO:0005524">
    <property type="term" value="F:ATP binding"/>
    <property type="evidence" value="ECO:0007669"/>
    <property type="project" value="UniProtKB-KW"/>
</dbReference>
<feature type="region of interest" description="Disordered" evidence="7">
    <location>
        <begin position="406"/>
        <end position="441"/>
    </location>
</feature>
<feature type="compositionally biased region" description="Polar residues" evidence="7">
    <location>
        <begin position="411"/>
        <end position="422"/>
    </location>
</feature>
<feature type="region of interest" description="Disordered" evidence="7">
    <location>
        <begin position="673"/>
        <end position="705"/>
    </location>
</feature>
<dbReference type="InterPro" id="IPR046437">
    <property type="entry name" value="Ser_Thr-PK_POLO_box_1_sf"/>
</dbReference>
<protein>
    <submittedName>
        <fullName evidence="11">Uncharacterized protein</fullName>
    </submittedName>
</protein>
<evidence type="ECO:0000256" key="4">
    <source>
        <dbReference type="ARBA" id="ARBA00022741"/>
    </source>
</evidence>
<keyword evidence="6" id="KW-0067">ATP-binding</keyword>
<keyword evidence="5" id="KW-0418">Kinase</keyword>
<feature type="domain" description="Protein kinase" evidence="8">
    <location>
        <begin position="22"/>
        <end position="270"/>
    </location>
</feature>
<evidence type="ECO:0000259" key="8">
    <source>
        <dbReference type="PROSITE" id="PS50011"/>
    </source>
</evidence>
<comment type="subcellular location">
    <subcellularLocation>
        <location evidence="1">Cytoplasm</location>
    </subcellularLocation>
</comment>
<dbReference type="Pfam" id="PF00069">
    <property type="entry name" value="Pkinase"/>
    <property type="match status" value="1"/>
</dbReference>
<dbReference type="PROSITE" id="PS51984">
    <property type="entry name" value="CPB1"/>
    <property type="match status" value="1"/>
</dbReference>
<keyword evidence="4" id="KW-0547">Nucleotide-binding</keyword>
<feature type="compositionally biased region" description="Polar residues" evidence="7">
    <location>
        <begin position="680"/>
        <end position="705"/>
    </location>
</feature>
<dbReference type="AlphaFoldDB" id="A0A0W0EUQ9"/>
<organism evidence="11 12">
    <name type="scientific">Moniliophthora roreri</name>
    <name type="common">Frosty pod rot fungus</name>
    <name type="synonym">Monilia roreri</name>
    <dbReference type="NCBI Taxonomy" id="221103"/>
    <lineage>
        <taxon>Eukaryota</taxon>
        <taxon>Fungi</taxon>
        <taxon>Dikarya</taxon>
        <taxon>Basidiomycota</taxon>
        <taxon>Agaricomycotina</taxon>
        <taxon>Agaricomycetes</taxon>
        <taxon>Agaricomycetidae</taxon>
        <taxon>Agaricales</taxon>
        <taxon>Marasmiineae</taxon>
        <taxon>Marasmiaceae</taxon>
        <taxon>Moniliophthora</taxon>
    </lineage>
</organism>
<dbReference type="PROSITE" id="PS50011">
    <property type="entry name" value="PROTEIN_KINASE_DOM"/>
    <property type="match status" value="1"/>
</dbReference>
<sequence>MSHRSWKPSLASSEEKDKLENYDIAEQLVDSHVFCILKARCTRGRLKGRLVALKRKSRDCEDSGPSETLHQALYHPNIVSLLSAFSSPQHRFQVLEFCPGGTLSELLKTRSLSEVEARTIVKPLIDALSYLSKEAVVHRNINPDHILFTGDLRVKLSSFTFATQLPAQGETNEWFLQNPQFVAPEILSRKPYDCTADLWSLGVIIFACSCHGELPFRAPTSGNILSSILRAQYTIPTSVSKTANNLISYLIDLDPSHRSDLQSLAKHPFFCESSGLPREDEVVSMPKPKLQPFAFRAPSSYPRVTIVGKSKDTPQTRFPLREIQNADLRRILSDEVSNRGSSFDGRRIASDSALRPFASDTPLDSDIYQKLKFRSSSLKLPRPSVSTKPRLSSIYQVQELAKKEVQLRQEIPSSSDSSNTEFACNDDKAPDDTDLDALPIGTSRPSAFSATSLPPRAHKTVNGNIIILSSRSLLVDFREGERRRGQKGSEVLLVNPAGDTVEVYEAPDIATPINLTVPTASHALETLPRRYWKYYNDAGILLKRIKQRTPKIVFHEPNIRCTLMANGPPGDIELMFMKESFTDTDLLSVPSSAKHKHEQPVRRLQYSRQDGTLEIASYISGPRGNEWETKTHHLLTQQDLSSNLPKLDCKEELSVSRLRSFLRIVELLESTETDFRPPKSHSSSHNELPSTSIPFSTSAPNLGSSRTIGRSLSTIDLAPRPPKFSTSISKTEMWSLGKQNSLATNTNLKATDTTPTWCKDDSLAIRLNTSGVQSKFIPSVGWCIRHGSRVSQGGRYKVMFLDGAVLDVDVDEEWVEFDFQDGLKKRRSIRDCHSERALGDRMKAFEEFVSMYDADT</sequence>
<evidence type="ECO:0000256" key="1">
    <source>
        <dbReference type="ARBA" id="ARBA00004496"/>
    </source>
</evidence>
<dbReference type="InterPro" id="IPR033699">
    <property type="entry name" value="POLO_box_Plk4_1"/>
</dbReference>